<dbReference type="EMBL" id="CATOUU010000720">
    <property type="protein sequence ID" value="CAI9943936.1"/>
    <property type="molecule type" value="Genomic_DNA"/>
</dbReference>
<dbReference type="AlphaFoldDB" id="A0AA86PQR2"/>
<dbReference type="Proteomes" id="UP001642409">
    <property type="component" value="Unassembled WGS sequence"/>
</dbReference>
<comment type="caution">
    <text evidence="1">The sequence shown here is derived from an EMBL/GenBank/DDBJ whole genome shotgun (WGS) entry which is preliminary data.</text>
</comment>
<protein>
    <submittedName>
        <fullName evidence="2">Hypothetical_protein</fullName>
    </submittedName>
</protein>
<accession>A0AA86PQR2</accession>
<evidence type="ECO:0000313" key="1">
    <source>
        <dbReference type="EMBL" id="CAI9943936.1"/>
    </source>
</evidence>
<evidence type="ECO:0000313" key="3">
    <source>
        <dbReference type="Proteomes" id="UP001642409"/>
    </source>
</evidence>
<reference evidence="1" key="1">
    <citation type="submission" date="2023-06" db="EMBL/GenBank/DDBJ databases">
        <authorList>
            <person name="Kurt Z."/>
        </authorList>
    </citation>
    <scope>NUCLEOTIDE SEQUENCE</scope>
</reference>
<reference evidence="2 3" key="2">
    <citation type="submission" date="2024-07" db="EMBL/GenBank/DDBJ databases">
        <authorList>
            <person name="Akdeniz Z."/>
        </authorList>
    </citation>
    <scope>NUCLEOTIDE SEQUENCE [LARGE SCALE GENOMIC DNA]</scope>
</reference>
<evidence type="ECO:0000313" key="2">
    <source>
        <dbReference type="EMBL" id="CAL6036954.1"/>
    </source>
</evidence>
<organism evidence="1">
    <name type="scientific">Hexamita inflata</name>
    <dbReference type="NCBI Taxonomy" id="28002"/>
    <lineage>
        <taxon>Eukaryota</taxon>
        <taxon>Metamonada</taxon>
        <taxon>Diplomonadida</taxon>
        <taxon>Hexamitidae</taxon>
        <taxon>Hexamitinae</taxon>
        <taxon>Hexamita</taxon>
    </lineage>
</organism>
<proteinExistence type="predicted"/>
<sequence length="127" mass="14936">MKNHLRQIMENSQVAYLFVNKLNFVPFHSGVHFYHITSSSSLQNFLQNGNQRETITQSKIQMVVPILNKDAKISQLQLMLVQLNQQKEKISARTKMNRVDIRWKITCYLCHLVNQLTLHQIIRKSSK</sequence>
<dbReference type="EMBL" id="CAXDID020000135">
    <property type="protein sequence ID" value="CAL6036954.1"/>
    <property type="molecule type" value="Genomic_DNA"/>
</dbReference>
<name>A0AA86PQR2_9EUKA</name>
<gene>
    <name evidence="1" type="ORF">HINF_LOCUS31581</name>
    <name evidence="2" type="ORF">HINF_LOCUS36659</name>
</gene>
<keyword evidence="3" id="KW-1185">Reference proteome</keyword>